<evidence type="ECO:0000256" key="1">
    <source>
        <dbReference type="SAM" id="Phobius"/>
    </source>
</evidence>
<evidence type="ECO:0008006" key="4">
    <source>
        <dbReference type="Google" id="ProtNLM"/>
    </source>
</evidence>
<feature type="transmembrane region" description="Helical" evidence="1">
    <location>
        <begin position="140"/>
        <end position="161"/>
    </location>
</feature>
<gene>
    <name evidence="2" type="ORF">WA026_000909</name>
</gene>
<feature type="transmembrane region" description="Helical" evidence="1">
    <location>
        <begin position="56"/>
        <end position="76"/>
    </location>
</feature>
<dbReference type="EMBL" id="JARQZJ010000121">
    <property type="protein sequence ID" value="KAK9888679.1"/>
    <property type="molecule type" value="Genomic_DNA"/>
</dbReference>
<comment type="caution">
    <text evidence="2">The sequence shown here is derived from an EMBL/GenBank/DDBJ whole genome shotgun (WGS) entry which is preliminary data.</text>
</comment>
<reference evidence="2 3" key="1">
    <citation type="submission" date="2023-03" db="EMBL/GenBank/DDBJ databases">
        <title>Genome insight into feeding habits of ladybird beetles.</title>
        <authorList>
            <person name="Li H.-S."/>
            <person name="Huang Y.-H."/>
            <person name="Pang H."/>
        </authorList>
    </citation>
    <scope>NUCLEOTIDE SEQUENCE [LARGE SCALE GENOMIC DNA]</scope>
    <source>
        <strain evidence="2">SYSU_2023b</strain>
        <tissue evidence="2">Whole body</tissue>
    </source>
</reference>
<dbReference type="AlphaFoldDB" id="A0AAW1V021"/>
<sequence>MRTVKKLIYKYSGKPSNVYCSIYPLINICSYLCLIPYNVKKKTEFRTQHPKWFRTFNILLIVSIISLVIWNISSLAEHCRNSNTPFKLKYYQEEAISLLALCAILTCSFNAKELIRVFCKLESIDESLKLLHLTPNHSDTYVNVTLTLILLLVYISIIIFWTTLECSGLVPALILRKCTLTNSLEKIIFGFYILMIHLQYYQYLVLVEGREKLLNGFLKDLISRKLRKYNDTAVPVKTLTDELDNDRKFIMVKGMDLSDMVNHVANIHIKLEDVAISINKIFEKQQL</sequence>
<keyword evidence="1" id="KW-1133">Transmembrane helix</keyword>
<proteinExistence type="predicted"/>
<keyword evidence="3" id="KW-1185">Reference proteome</keyword>
<keyword evidence="1" id="KW-0812">Transmembrane</keyword>
<keyword evidence="1" id="KW-0472">Membrane</keyword>
<dbReference type="Proteomes" id="UP001431783">
    <property type="component" value="Unassembled WGS sequence"/>
</dbReference>
<feature type="transmembrane region" description="Helical" evidence="1">
    <location>
        <begin position="187"/>
        <end position="206"/>
    </location>
</feature>
<feature type="transmembrane region" description="Helical" evidence="1">
    <location>
        <begin position="16"/>
        <end position="35"/>
    </location>
</feature>
<protein>
    <recommendedName>
        <fullName evidence="4">Gustatory receptor</fullName>
    </recommendedName>
</protein>
<name>A0AAW1V021_9CUCU</name>
<accession>A0AAW1V021</accession>
<organism evidence="2 3">
    <name type="scientific">Henosepilachna vigintioctopunctata</name>
    <dbReference type="NCBI Taxonomy" id="420089"/>
    <lineage>
        <taxon>Eukaryota</taxon>
        <taxon>Metazoa</taxon>
        <taxon>Ecdysozoa</taxon>
        <taxon>Arthropoda</taxon>
        <taxon>Hexapoda</taxon>
        <taxon>Insecta</taxon>
        <taxon>Pterygota</taxon>
        <taxon>Neoptera</taxon>
        <taxon>Endopterygota</taxon>
        <taxon>Coleoptera</taxon>
        <taxon>Polyphaga</taxon>
        <taxon>Cucujiformia</taxon>
        <taxon>Coccinelloidea</taxon>
        <taxon>Coccinellidae</taxon>
        <taxon>Epilachninae</taxon>
        <taxon>Epilachnini</taxon>
        <taxon>Henosepilachna</taxon>
    </lineage>
</organism>
<evidence type="ECO:0000313" key="2">
    <source>
        <dbReference type="EMBL" id="KAK9888679.1"/>
    </source>
</evidence>
<evidence type="ECO:0000313" key="3">
    <source>
        <dbReference type="Proteomes" id="UP001431783"/>
    </source>
</evidence>